<organism evidence="1 2">
    <name type="scientific">Paracoccus cavernae</name>
    <dbReference type="NCBI Taxonomy" id="1571207"/>
    <lineage>
        <taxon>Bacteria</taxon>
        <taxon>Pseudomonadati</taxon>
        <taxon>Pseudomonadota</taxon>
        <taxon>Alphaproteobacteria</taxon>
        <taxon>Rhodobacterales</taxon>
        <taxon>Paracoccaceae</taxon>
        <taxon>Paracoccus</taxon>
    </lineage>
</organism>
<evidence type="ECO:0000313" key="1">
    <source>
        <dbReference type="EMBL" id="MDN3712513.1"/>
    </source>
</evidence>
<keyword evidence="2" id="KW-1185">Reference proteome</keyword>
<proteinExistence type="predicted"/>
<dbReference type="EMBL" id="JAUFRC010000001">
    <property type="protein sequence ID" value="MDN3712513.1"/>
    <property type="molecule type" value="Genomic_DNA"/>
</dbReference>
<dbReference type="Proteomes" id="UP001243846">
    <property type="component" value="Unassembled WGS sequence"/>
</dbReference>
<evidence type="ECO:0000313" key="2">
    <source>
        <dbReference type="Proteomes" id="UP001243846"/>
    </source>
</evidence>
<reference evidence="2" key="1">
    <citation type="journal article" date="2019" name="Int. J. Syst. Evol. Microbiol.">
        <title>The Global Catalogue of Microorganisms (GCM) 10K type strain sequencing project: providing services to taxonomists for standard genome sequencing and annotation.</title>
        <authorList>
            <consortium name="The Broad Institute Genomics Platform"/>
            <consortium name="The Broad Institute Genome Sequencing Center for Infectious Disease"/>
            <person name="Wu L."/>
            <person name="Ma J."/>
        </authorList>
    </citation>
    <scope>NUCLEOTIDE SEQUENCE [LARGE SCALE GENOMIC DNA]</scope>
    <source>
        <strain evidence="2">CECT 8482</strain>
    </source>
</reference>
<gene>
    <name evidence="1" type="ORF">QWZ10_13505</name>
</gene>
<sequence length="83" mass="9213">MVLQLTAAQKAMWQPDRPTSMECYIAERLGGMHAGRWIDDLQLDVIIHTAEVFGAMASRGANASWQDISLTSDGNMDVLEQTF</sequence>
<name>A0ABT8D6X1_9RHOB</name>
<comment type="caution">
    <text evidence="1">The sequence shown here is derived from an EMBL/GenBank/DDBJ whole genome shotgun (WGS) entry which is preliminary data.</text>
</comment>
<protein>
    <submittedName>
        <fullName evidence="1">Uncharacterized protein</fullName>
    </submittedName>
</protein>
<accession>A0ABT8D6X1</accession>